<dbReference type="GO" id="GO:0005085">
    <property type="term" value="F:guanyl-nucleotide exchange factor activity"/>
    <property type="evidence" value="ECO:0007669"/>
    <property type="project" value="TreeGrafter"/>
</dbReference>
<dbReference type="PRINTS" id="PR00633">
    <property type="entry name" value="RCCNDNSATION"/>
</dbReference>
<reference evidence="3 4" key="1">
    <citation type="submission" date="2015-08" db="EMBL/GenBank/DDBJ databases">
        <authorList>
            <person name="Babu N.S."/>
            <person name="Beckwith C.J."/>
            <person name="Beseler K.G."/>
            <person name="Brison A."/>
            <person name="Carone J.V."/>
            <person name="Caskin T.P."/>
            <person name="Diamond M."/>
            <person name="Durham M.E."/>
            <person name="Foxe J.M."/>
            <person name="Go M."/>
            <person name="Henderson B.A."/>
            <person name="Jones I.B."/>
            <person name="McGettigan J.A."/>
            <person name="Micheletti S.J."/>
            <person name="Nasrallah M.E."/>
            <person name="Ortiz D."/>
            <person name="Piller C.R."/>
            <person name="Privatt S.R."/>
            <person name="Schneider S.L."/>
            <person name="Sharp S."/>
            <person name="Smith T.C."/>
            <person name="Stanton J.D."/>
            <person name="Ullery H.E."/>
            <person name="Wilson R.J."/>
            <person name="Serrano M.G."/>
            <person name="Buck G."/>
            <person name="Lee V."/>
            <person name="Wang Y."/>
            <person name="Carvalho R."/>
            <person name="Voegtly L."/>
            <person name="Shi R."/>
            <person name="Duckworth R."/>
            <person name="Johnson A."/>
            <person name="Loviza R."/>
            <person name="Walstead R."/>
            <person name="Shah Z."/>
            <person name="Kiflezghi M."/>
            <person name="Wade K."/>
            <person name="Ball S.L."/>
            <person name="Bradley K.W."/>
            <person name="Asai D.J."/>
            <person name="Bowman C.A."/>
            <person name="Russell D.A."/>
            <person name="Pope W.H."/>
            <person name="Jacobs-Sera D."/>
            <person name="Hendrix R.W."/>
            <person name="Hatfull G.F."/>
        </authorList>
    </citation>
    <scope>NUCLEOTIDE SEQUENCE [LARGE SCALE GENOMIC DNA]</scope>
    <source>
        <strain evidence="3 4">DSM 27648</strain>
    </source>
</reference>
<dbReference type="OrthoDB" id="27389at2"/>
<dbReference type="KEGG" id="llu:AKJ09_06866"/>
<sequence>MKSRLACLAAAGAAIVVACADHPPLDFVGDDPASETPAARPAEEAQDSSTPLPGPSDGGNETGNDAANDAANDAGDDAGMTPEPGDLCSTADEITSRSCGQCGEQKAICQDLNGKLAWSGYGQCTDEKGACMPGDTRACGDCGTETCTNTCGWGPCMNQPMNHCAPGTLERTNAGCPAGGFRKRTCEATCQWALYSPACTAATAADLFAGAATHSVYMRATDGTLYGWGRDQLGQLGDGETGASANKDTISPVWSLTDVVSLQGGGGTGSGFACASFADGSAKCWGNNGTFGLGDGSGSSSLTGVTPTGFGADVVSMHAGLQHGCGLFADGSAKCWGYNTSGQLGNGTTANSTTPVVVGLTGISKLYTGQTHTCALKDGAAYCWGANGNGQVGDKTTTNRSTPTLVIDAGVVALAPSNTHTCALMTDGTVKCWGQNTSGQVGNGSGGAGNAPNVTSPAIVVGIDGVGSALSDVAEVCTGAWLSCARLTDGRVACWGINNLGQLGIGGAPPPVSNVPKVVTGVAGATKLVCGVQHVCVIDAANKVKCWGDNQYGQIGNGAMPVIATTAQFSAF</sequence>
<protein>
    <submittedName>
        <fullName evidence="3">BNR repeat domain protein</fullName>
    </submittedName>
</protein>
<dbReference type="Proteomes" id="UP000064967">
    <property type="component" value="Chromosome"/>
</dbReference>
<dbReference type="Pfam" id="PF13540">
    <property type="entry name" value="RCC1_2"/>
    <property type="match status" value="3"/>
</dbReference>
<dbReference type="PROSITE" id="PS50012">
    <property type="entry name" value="RCC1_3"/>
    <property type="match status" value="4"/>
</dbReference>
<feature type="region of interest" description="Disordered" evidence="1">
    <location>
        <begin position="28"/>
        <end position="87"/>
    </location>
</feature>
<dbReference type="AlphaFoldDB" id="A0A0K1Q3A2"/>
<proteinExistence type="predicted"/>
<organism evidence="3 4">
    <name type="scientific">Labilithrix luteola</name>
    <dbReference type="NCBI Taxonomy" id="1391654"/>
    <lineage>
        <taxon>Bacteria</taxon>
        <taxon>Pseudomonadati</taxon>
        <taxon>Myxococcota</taxon>
        <taxon>Polyangia</taxon>
        <taxon>Polyangiales</taxon>
        <taxon>Labilitrichaceae</taxon>
        <taxon>Labilithrix</taxon>
    </lineage>
</organism>
<dbReference type="Pfam" id="PF00415">
    <property type="entry name" value="RCC1"/>
    <property type="match status" value="1"/>
</dbReference>
<dbReference type="GO" id="GO:0005737">
    <property type="term" value="C:cytoplasm"/>
    <property type="evidence" value="ECO:0007669"/>
    <property type="project" value="TreeGrafter"/>
</dbReference>
<dbReference type="RefSeq" id="WP_146651536.1">
    <property type="nucleotide sequence ID" value="NZ_CP012333.1"/>
</dbReference>
<keyword evidence="4" id="KW-1185">Reference proteome</keyword>
<evidence type="ECO:0000256" key="1">
    <source>
        <dbReference type="SAM" id="MobiDB-lite"/>
    </source>
</evidence>
<dbReference type="STRING" id="1391654.AKJ09_06866"/>
<feature type="signal peptide" evidence="2">
    <location>
        <begin position="1"/>
        <end position="20"/>
    </location>
</feature>
<dbReference type="PANTHER" id="PTHR45982:SF1">
    <property type="entry name" value="REGULATOR OF CHROMOSOME CONDENSATION"/>
    <property type="match status" value="1"/>
</dbReference>
<evidence type="ECO:0000313" key="3">
    <source>
        <dbReference type="EMBL" id="AKV00203.1"/>
    </source>
</evidence>
<dbReference type="InterPro" id="IPR051553">
    <property type="entry name" value="Ran_GTPase-activating"/>
</dbReference>
<dbReference type="EMBL" id="CP012333">
    <property type="protein sequence ID" value="AKV00203.1"/>
    <property type="molecule type" value="Genomic_DNA"/>
</dbReference>
<evidence type="ECO:0000313" key="4">
    <source>
        <dbReference type="Proteomes" id="UP000064967"/>
    </source>
</evidence>
<dbReference type="SUPFAM" id="SSF50985">
    <property type="entry name" value="RCC1/BLIP-II"/>
    <property type="match status" value="1"/>
</dbReference>
<dbReference type="InterPro" id="IPR009091">
    <property type="entry name" value="RCC1/BLIP-II"/>
</dbReference>
<evidence type="ECO:0000256" key="2">
    <source>
        <dbReference type="SAM" id="SignalP"/>
    </source>
</evidence>
<feature type="chain" id="PRO_5005466802" evidence="2">
    <location>
        <begin position="21"/>
        <end position="572"/>
    </location>
</feature>
<name>A0A0K1Q3A2_9BACT</name>
<dbReference type="PANTHER" id="PTHR45982">
    <property type="entry name" value="REGULATOR OF CHROMOSOME CONDENSATION"/>
    <property type="match status" value="1"/>
</dbReference>
<dbReference type="PROSITE" id="PS51257">
    <property type="entry name" value="PROKAR_LIPOPROTEIN"/>
    <property type="match status" value="1"/>
</dbReference>
<accession>A0A0K1Q3A2</accession>
<dbReference type="PATRIC" id="fig|1391654.3.peg.6975"/>
<keyword evidence="2" id="KW-0732">Signal</keyword>
<feature type="compositionally biased region" description="Low complexity" evidence="1">
    <location>
        <begin position="62"/>
        <end position="79"/>
    </location>
</feature>
<gene>
    <name evidence="3" type="ORF">AKJ09_06866</name>
</gene>
<dbReference type="InterPro" id="IPR000408">
    <property type="entry name" value="Reg_chr_condens"/>
</dbReference>
<dbReference type="Gene3D" id="2.130.10.30">
    <property type="entry name" value="Regulator of chromosome condensation 1/beta-lactamase-inhibitor protein II"/>
    <property type="match status" value="2"/>
</dbReference>